<dbReference type="Proteomes" id="UP000247792">
    <property type="component" value="Unassembled WGS sequence"/>
</dbReference>
<feature type="region of interest" description="Disordered" evidence="2">
    <location>
        <begin position="714"/>
        <end position="751"/>
    </location>
</feature>
<evidence type="ECO:0000313" key="4">
    <source>
        <dbReference type="Proteomes" id="UP000247792"/>
    </source>
</evidence>
<protein>
    <submittedName>
        <fullName evidence="3">Uncharacterized protein</fullName>
    </submittedName>
</protein>
<feature type="compositionally biased region" description="Basic and acidic residues" evidence="2">
    <location>
        <begin position="714"/>
        <end position="731"/>
    </location>
</feature>
<evidence type="ECO:0000256" key="2">
    <source>
        <dbReference type="SAM" id="MobiDB-lite"/>
    </source>
</evidence>
<proteinExistence type="predicted"/>
<keyword evidence="1" id="KW-0175">Coiled coil</keyword>
<reference evidence="3 4" key="1">
    <citation type="submission" date="2018-05" db="EMBL/GenBank/DDBJ databases">
        <title>Genomic Encyclopedia of Type Strains, Phase IV (KMG-IV): sequencing the most valuable type-strain genomes for metagenomic binning, comparative biology and taxonomic classification.</title>
        <authorList>
            <person name="Goeker M."/>
        </authorList>
    </citation>
    <scope>NUCLEOTIDE SEQUENCE [LARGE SCALE GENOMIC DNA]</scope>
    <source>
        <strain evidence="3 4">DSM 19792</strain>
    </source>
</reference>
<dbReference type="AlphaFoldDB" id="A0A318JMJ3"/>
<name>A0A318JMJ3_9BURK</name>
<feature type="coiled-coil region" evidence="1">
    <location>
        <begin position="569"/>
        <end position="629"/>
    </location>
</feature>
<dbReference type="EMBL" id="QJKB01000002">
    <property type="protein sequence ID" value="PXX45201.1"/>
    <property type="molecule type" value="Genomic_DNA"/>
</dbReference>
<dbReference type="OrthoDB" id="8732202at2"/>
<feature type="coiled-coil region" evidence="1">
    <location>
        <begin position="449"/>
        <end position="505"/>
    </location>
</feature>
<accession>A0A318JMJ3</accession>
<dbReference type="RefSeq" id="WP_110254659.1">
    <property type="nucleotide sequence ID" value="NZ_QJKB01000002.1"/>
</dbReference>
<gene>
    <name evidence="3" type="ORF">DFR42_102429</name>
</gene>
<evidence type="ECO:0000256" key="1">
    <source>
        <dbReference type="SAM" id="Coils"/>
    </source>
</evidence>
<evidence type="ECO:0000313" key="3">
    <source>
        <dbReference type="EMBL" id="PXX45201.1"/>
    </source>
</evidence>
<organism evidence="3 4">
    <name type="scientific">Undibacterium pigrum</name>
    <dbReference type="NCBI Taxonomy" id="401470"/>
    <lineage>
        <taxon>Bacteria</taxon>
        <taxon>Pseudomonadati</taxon>
        <taxon>Pseudomonadota</taxon>
        <taxon>Betaproteobacteria</taxon>
        <taxon>Burkholderiales</taxon>
        <taxon>Oxalobacteraceae</taxon>
        <taxon>Undibacterium</taxon>
    </lineage>
</organism>
<comment type="caution">
    <text evidence="3">The sequence shown here is derived from an EMBL/GenBank/DDBJ whole genome shotgun (WGS) entry which is preliminary data.</text>
</comment>
<keyword evidence="4" id="KW-1185">Reference proteome</keyword>
<sequence>MFSIFGSSKLKCPQCDHHNIQDAVYCTHCGLMLSSPRHETVLRQKRWLPKENEVAMYFGVRPLSSIARQDLNIPVNARAYVVQEGHFAELQTGDYINQDISGQLLGLQTDKAAEILLTRLNPFALLFSFDDLHTAEFLAMAAKFVISIKIADVPAFAKHFMNAPGIITCQQLQQLLEPMVRQIAVEFLGAQSLRELQDNVHLRLQLDERLLSTLNQAIVQYGFVATQAVTRELRHDKLTDHREKLSEKIESLHLVIDGQRAQLEHSKLVDALYTNTEWQKIARQEEQIRLRYRHEEMRHQFGKDLSWLYMQGQLENAKKRLSRAKLRQDEDERLQTIRARELELYGRIVEAGTRKQALERGAGDTIKELEHSLKQKSEQRQNEADQWLHIRTMARIKMRSESEITQLQAKEAAQLMQQKIQHQLQKFQFEHETAQAGLIADQEQQKVQTELLRQKQSQLARREQELEDEEQKNRLILISIEAEARAREFQRMQAWEEELQQQRKRGMQREDSIQDVETEFKLSQVQEKIQAIRRSDEQADAMVQHEKLLGTLKAHALFEQQNQQQQHQATLASVEVETLRQQLRQQEDERRWKKELQQAEAERADKFARLSLEREQRQAEQAHDALLARIAIERMNAIANFSETGKIATADPANALALAEIVKVQAQASLTTEQILAMQAGSSEHAAHAMSAMASAQQGMTWEQAVKLLQERIQDERSQREAEQQRRHEIDLSMAQNMLSRVAPTAQASRK</sequence>